<dbReference type="GO" id="GO:0016442">
    <property type="term" value="C:RISC complex"/>
    <property type="evidence" value="ECO:0007669"/>
    <property type="project" value="TreeGrafter"/>
</dbReference>
<dbReference type="PANTHER" id="PTHR46205">
    <property type="entry name" value="LOQUACIOUS, ISOFORM B"/>
    <property type="match status" value="1"/>
</dbReference>
<protein>
    <recommendedName>
        <fullName evidence="4">DRBM domain-containing protein</fullName>
    </recommendedName>
</protein>
<dbReference type="GO" id="GO:0035197">
    <property type="term" value="F:siRNA binding"/>
    <property type="evidence" value="ECO:0007669"/>
    <property type="project" value="TreeGrafter"/>
</dbReference>
<evidence type="ECO:0000313" key="5">
    <source>
        <dbReference type="EMBL" id="KAK2176298.1"/>
    </source>
</evidence>
<evidence type="ECO:0000259" key="4">
    <source>
        <dbReference type="PROSITE" id="PS50137"/>
    </source>
</evidence>
<feature type="region of interest" description="Disordered" evidence="3">
    <location>
        <begin position="538"/>
        <end position="557"/>
    </location>
</feature>
<evidence type="ECO:0000256" key="2">
    <source>
        <dbReference type="PROSITE-ProRule" id="PRU00266"/>
    </source>
</evidence>
<dbReference type="InterPro" id="IPR051247">
    <property type="entry name" value="RLC_Component"/>
</dbReference>
<dbReference type="SUPFAM" id="SSF54768">
    <property type="entry name" value="dsRNA-binding domain-like"/>
    <property type="match status" value="4"/>
</dbReference>
<feature type="region of interest" description="Disordered" evidence="3">
    <location>
        <begin position="438"/>
        <end position="470"/>
    </location>
</feature>
<feature type="domain" description="DRBM" evidence="4">
    <location>
        <begin position="115"/>
        <end position="179"/>
    </location>
</feature>
<comment type="caution">
    <text evidence="5">The sequence shown here is derived from an EMBL/GenBank/DDBJ whole genome shotgun (WGS) entry which is preliminary data.</text>
</comment>
<dbReference type="GO" id="GO:0005737">
    <property type="term" value="C:cytoplasm"/>
    <property type="evidence" value="ECO:0007669"/>
    <property type="project" value="TreeGrafter"/>
</dbReference>
<dbReference type="Gene3D" id="3.30.160.20">
    <property type="match status" value="4"/>
</dbReference>
<dbReference type="GO" id="GO:0070920">
    <property type="term" value="P:regulation of regulatory ncRNA processing"/>
    <property type="evidence" value="ECO:0007669"/>
    <property type="project" value="TreeGrafter"/>
</dbReference>
<feature type="region of interest" description="Disordered" evidence="3">
    <location>
        <begin position="324"/>
        <end position="362"/>
    </location>
</feature>
<dbReference type="PROSITE" id="PS50137">
    <property type="entry name" value="DS_RBD"/>
    <property type="match status" value="4"/>
</dbReference>
<dbReference type="Proteomes" id="UP001209878">
    <property type="component" value="Unassembled WGS sequence"/>
</dbReference>
<dbReference type="Pfam" id="PF00035">
    <property type="entry name" value="dsrm"/>
    <property type="match status" value="3"/>
</dbReference>
<dbReference type="GO" id="GO:0003725">
    <property type="term" value="F:double-stranded RNA binding"/>
    <property type="evidence" value="ECO:0007669"/>
    <property type="project" value="TreeGrafter"/>
</dbReference>
<dbReference type="GO" id="GO:0070578">
    <property type="term" value="C:RISC-loading complex"/>
    <property type="evidence" value="ECO:0007669"/>
    <property type="project" value="TreeGrafter"/>
</dbReference>
<sequence length="626" mass="65087">MEKNAIMRLNELPCHVKYKFQQPDNGSPPSGGVCFRCVVEIGDCAFEDKGGSKKEAKLKAAVMAVTTLQTTGLLALLEHQQAALKSAKRKQRTQSLAGIPTSPDADKRFRTNPPQPKNAVMKLNDHHRALQYDVLSYGERDTPATVKVTVSGKEYIGSGVTKRIAKQEAAEQALRGLGLWTAEDDQTKMTLAQLDETTTAGNPGSDSSKTSFPNSSSIPSDEVTTPTVLNVTSGPPDDPSGKTPVMLLHELYRDQIEFNVGAPTGQAPNVAFDCALVLAGRTFSGSGGSKKAAKQAAAAAAVNALRMSGELDVREREMLAVRAQKRLNAPDRPQRKQFQQDVPTMSSSSGARTGKQPPLPKNSIMRLNDKYRSLPFTVVSGSDAGGWVTMTVVVEDVTYSGQGATKKQAKLSTAEAALRGLGDWTSDDENVKRMLAAAEASKPPPSSTFGRGRGRGGRGGRGGGSLRGAAVASAGRWVRGGVVNYTGGNWTTGGKDSGTGNGYGGGYGKDYQGNGDAQAQQADTGSGSYGFSGYGFGGTSGGNKSPRGRGQAGGLSGGLSGGQFGKGSLLSHATTGYGGTSATDGNSYDYGQMAADGAYTAGAYQSGYGQGSYEGSTGAYGAGNQW</sequence>
<dbReference type="EMBL" id="JAODUO010000671">
    <property type="protein sequence ID" value="KAK2176298.1"/>
    <property type="molecule type" value="Genomic_DNA"/>
</dbReference>
<feature type="compositionally biased region" description="Polar residues" evidence="3">
    <location>
        <begin position="336"/>
        <end position="351"/>
    </location>
</feature>
<feature type="compositionally biased region" description="Polar residues" evidence="3">
    <location>
        <begin position="197"/>
        <end position="233"/>
    </location>
</feature>
<dbReference type="GO" id="GO:0030422">
    <property type="term" value="P:siRNA processing"/>
    <property type="evidence" value="ECO:0007669"/>
    <property type="project" value="TreeGrafter"/>
</dbReference>
<reference evidence="5" key="1">
    <citation type="journal article" date="2023" name="Mol. Biol. Evol.">
        <title>Third-Generation Sequencing Reveals the Adaptive Role of the Epigenome in Three Deep-Sea Polychaetes.</title>
        <authorList>
            <person name="Perez M."/>
            <person name="Aroh O."/>
            <person name="Sun Y."/>
            <person name="Lan Y."/>
            <person name="Juniper S.K."/>
            <person name="Young C.R."/>
            <person name="Angers B."/>
            <person name="Qian P.Y."/>
        </authorList>
    </citation>
    <scope>NUCLEOTIDE SEQUENCE</scope>
    <source>
        <strain evidence="5">R07B-5</strain>
    </source>
</reference>
<organism evidence="5 6">
    <name type="scientific">Ridgeia piscesae</name>
    <name type="common">Tubeworm</name>
    <dbReference type="NCBI Taxonomy" id="27915"/>
    <lineage>
        <taxon>Eukaryota</taxon>
        <taxon>Metazoa</taxon>
        <taxon>Spiralia</taxon>
        <taxon>Lophotrochozoa</taxon>
        <taxon>Annelida</taxon>
        <taxon>Polychaeta</taxon>
        <taxon>Sedentaria</taxon>
        <taxon>Canalipalpata</taxon>
        <taxon>Sabellida</taxon>
        <taxon>Siboglinidae</taxon>
        <taxon>Ridgeia</taxon>
    </lineage>
</organism>
<evidence type="ECO:0000256" key="3">
    <source>
        <dbReference type="SAM" id="MobiDB-lite"/>
    </source>
</evidence>
<proteinExistence type="predicted"/>
<feature type="region of interest" description="Disordered" evidence="3">
    <location>
        <begin position="197"/>
        <end position="242"/>
    </location>
</feature>
<evidence type="ECO:0000313" key="6">
    <source>
        <dbReference type="Proteomes" id="UP001209878"/>
    </source>
</evidence>
<accession>A0AAD9KRH3</accession>
<feature type="domain" description="DRBM" evidence="4">
    <location>
        <begin position="4"/>
        <end position="70"/>
    </location>
</feature>
<dbReference type="SMART" id="SM00358">
    <property type="entry name" value="DSRM"/>
    <property type="match status" value="4"/>
</dbReference>
<gene>
    <name evidence="5" type="ORF">NP493_672g01059</name>
</gene>
<feature type="domain" description="DRBM" evidence="4">
    <location>
        <begin position="240"/>
        <end position="307"/>
    </location>
</feature>
<feature type="domain" description="DRBM" evidence="4">
    <location>
        <begin position="359"/>
        <end position="423"/>
    </location>
</feature>
<dbReference type="PANTHER" id="PTHR46205:SF3">
    <property type="entry name" value="LOQUACIOUS, ISOFORM B"/>
    <property type="match status" value="1"/>
</dbReference>
<evidence type="ECO:0000256" key="1">
    <source>
        <dbReference type="ARBA" id="ARBA00022884"/>
    </source>
</evidence>
<feature type="region of interest" description="Disordered" evidence="3">
    <location>
        <begin position="88"/>
        <end position="111"/>
    </location>
</feature>
<name>A0AAD9KRH3_RIDPI</name>
<keyword evidence="6" id="KW-1185">Reference proteome</keyword>
<dbReference type="GO" id="GO:0005634">
    <property type="term" value="C:nucleus"/>
    <property type="evidence" value="ECO:0007669"/>
    <property type="project" value="TreeGrafter"/>
</dbReference>
<dbReference type="AlphaFoldDB" id="A0AAD9KRH3"/>
<keyword evidence="1 2" id="KW-0694">RNA-binding</keyword>
<dbReference type="InterPro" id="IPR014720">
    <property type="entry name" value="dsRBD_dom"/>
</dbReference>